<reference evidence="1 2" key="1">
    <citation type="submission" date="2018-04" db="EMBL/GenBank/DDBJ databases">
        <title>Bordetella sp. HZ20 isolated from seawater.</title>
        <authorList>
            <person name="Sun C."/>
        </authorList>
    </citation>
    <scope>NUCLEOTIDE SEQUENCE [LARGE SCALE GENOMIC DNA]</scope>
    <source>
        <strain evidence="1 2">HZ20</strain>
    </source>
</reference>
<name>A0A2R4XHG0_9BURK</name>
<proteinExistence type="predicted"/>
<accession>A0A2R4XHG0</accession>
<protein>
    <submittedName>
        <fullName evidence="1">Uncharacterized protein</fullName>
    </submittedName>
</protein>
<organism evidence="1 2">
    <name type="scientific">Orrella marina</name>
    <dbReference type="NCBI Taxonomy" id="2163011"/>
    <lineage>
        <taxon>Bacteria</taxon>
        <taxon>Pseudomonadati</taxon>
        <taxon>Pseudomonadota</taxon>
        <taxon>Betaproteobacteria</taxon>
        <taxon>Burkholderiales</taxon>
        <taxon>Alcaligenaceae</taxon>
        <taxon>Orrella</taxon>
    </lineage>
</organism>
<keyword evidence="2" id="KW-1185">Reference proteome</keyword>
<evidence type="ECO:0000313" key="1">
    <source>
        <dbReference type="EMBL" id="AWB33201.1"/>
    </source>
</evidence>
<dbReference type="EMBL" id="CP028901">
    <property type="protein sequence ID" value="AWB33201.1"/>
    <property type="molecule type" value="Genomic_DNA"/>
</dbReference>
<dbReference type="AlphaFoldDB" id="A0A2R4XHG0"/>
<gene>
    <name evidence="1" type="ORF">DBV39_05175</name>
</gene>
<sequence>MATGRDERTMLHPGSRNVQRVLPANLKAENTKDGKTAAEEPLPTTRAVLLLSESITSTC</sequence>
<evidence type="ECO:0000313" key="2">
    <source>
        <dbReference type="Proteomes" id="UP000244571"/>
    </source>
</evidence>
<dbReference type="Proteomes" id="UP000244571">
    <property type="component" value="Chromosome"/>
</dbReference>
<dbReference type="KEGG" id="boz:DBV39_05175"/>